<gene>
    <name evidence="2" type="ORF">V22_15050</name>
</gene>
<dbReference type="AlphaFoldDB" id="A0A517T7B9"/>
<evidence type="ECO:0000313" key="2">
    <source>
        <dbReference type="EMBL" id="QDT64273.1"/>
    </source>
</evidence>
<dbReference type="Gene3D" id="3.50.50.60">
    <property type="entry name" value="FAD/NAD(P)-binding domain"/>
    <property type="match status" value="1"/>
</dbReference>
<feature type="domain" description="Amine oxidase" evidence="1">
    <location>
        <begin position="12"/>
        <end position="368"/>
    </location>
</feature>
<dbReference type="InterPro" id="IPR036188">
    <property type="entry name" value="FAD/NAD-bd_sf"/>
</dbReference>
<sequence length="430" mass="48201">MGGVVILGAGLSGLGCALELPGSRMYEAKSHLGGRAYSHVQGGCHFDQGAHISHTKNAGFIELTDRAAGRVVRFGNSNVKNYWDGSWMTYPVQNHLHELPTGLRIEAVTDLVNAHVDCANDKPGSYYDWCRAQYGNCLAENFYRIFTQKYWRCQPEDLATDWLGGRLLPSQLPRILAGAIAPQQEEQAAFAKFRYPAEGGYFRFFESLYESVDVKCNCRAAVIDTRSKYVEFENGAKEYFDNLVSSIPLNKLVHIIKDVPSRLIEAAQELHATQMLCVNMIIDRPGLTDAHWFYVYDPDIDVARVSVPSNLAPESAPRNATVLQAEIFRHDTEILDPTELVPAAQKQMQKMLGFNESEVSMINHVHVPQAYIVSDHRRGAIVDELLEWLEQNGVHSVGLYGRWRYVWSDVAFVQGQQTALKIKGQQHAAA</sequence>
<dbReference type="PANTHER" id="PTHR21197:SF0">
    <property type="entry name" value="UDP-GALACTOPYRANOSE MUTASE"/>
    <property type="match status" value="1"/>
</dbReference>
<protein>
    <recommendedName>
        <fullName evidence="1">Amine oxidase domain-containing protein</fullName>
    </recommendedName>
</protein>
<dbReference type="RefSeq" id="WP_145261290.1">
    <property type="nucleotide sequence ID" value="NZ_CP036316.1"/>
</dbReference>
<dbReference type="SUPFAM" id="SSF51905">
    <property type="entry name" value="FAD/NAD(P)-binding domain"/>
    <property type="match status" value="1"/>
</dbReference>
<name>A0A517T7B9_9PLAN</name>
<evidence type="ECO:0000259" key="1">
    <source>
        <dbReference type="Pfam" id="PF01593"/>
    </source>
</evidence>
<dbReference type="OrthoDB" id="9769600at2"/>
<dbReference type="PANTHER" id="PTHR21197">
    <property type="entry name" value="UDP-GALACTOPYRANOSE MUTASE"/>
    <property type="match status" value="1"/>
</dbReference>
<dbReference type="GO" id="GO:0050660">
    <property type="term" value="F:flavin adenine dinucleotide binding"/>
    <property type="evidence" value="ECO:0007669"/>
    <property type="project" value="TreeGrafter"/>
</dbReference>
<proteinExistence type="predicted"/>
<dbReference type="Pfam" id="PF01593">
    <property type="entry name" value="Amino_oxidase"/>
    <property type="match status" value="1"/>
</dbReference>
<dbReference type="KEGG" id="chya:V22_15050"/>
<accession>A0A517T7B9</accession>
<reference evidence="2 3" key="1">
    <citation type="submission" date="2019-02" db="EMBL/GenBank/DDBJ databases">
        <title>Deep-cultivation of Planctomycetes and their phenomic and genomic characterization uncovers novel biology.</title>
        <authorList>
            <person name="Wiegand S."/>
            <person name="Jogler M."/>
            <person name="Boedeker C."/>
            <person name="Pinto D."/>
            <person name="Vollmers J."/>
            <person name="Rivas-Marin E."/>
            <person name="Kohn T."/>
            <person name="Peeters S.H."/>
            <person name="Heuer A."/>
            <person name="Rast P."/>
            <person name="Oberbeckmann S."/>
            <person name="Bunk B."/>
            <person name="Jeske O."/>
            <person name="Meyerdierks A."/>
            <person name="Storesund J.E."/>
            <person name="Kallscheuer N."/>
            <person name="Luecker S."/>
            <person name="Lage O.M."/>
            <person name="Pohl T."/>
            <person name="Merkel B.J."/>
            <person name="Hornburger P."/>
            <person name="Mueller R.-W."/>
            <person name="Bruemmer F."/>
            <person name="Labrenz M."/>
            <person name="Spormann A.M."/>
            <person name="Op den Camp H."/>
            <person name="Overmann J."/>
            <person name="Amann R."/>
            <person name="Jetten M.S.M."/>
            <person name="Mascher T."/>
            <person name="Medema M.H."/>
            <person name="Devos D.P."/>
            <person name="Kaster A.-K."/>
            <person name="Ovreas L."/>
            <person name="Rohde M."/>
            <person name="Galperin M.Y."/>
            <person name="Jogler C."/>
        </authorList>
    </citation>
    <scope>NUCLEOTIDE SEQUENCE [LARGE SCALE GENOMIC DNA]</scope>
    <source>
        <strain evidence="2 3">V22</strain>
    </source>
</reference>
<dbReference type="EMBL" id="CP036316">
    <property type="protein sequence ID" value="QDT64273.1"/>
    <property type="molecule type" value="Genomic_DNA"/>
</dbReference>
<dbReference type="GO" id="GO:0005829">
    <property type="term" value="C:cytosol"/>
    <property type="evidence" value="ECO:0007669"/>
    <property type="project" value="TreeGrafter"/>
</dbReference>
<dbReference type="Proteomes" id="UP000319976">
    <property type="component" value="Chromosome"/>
</dbReference>
<evidence type="ECO:0000313" key="3">
    <source>
        <dbReference type="Proteomes" id="UP000319976"/>
    </source>
</evidence>
<organism evidence="2 3">
    <name type="scientific">Calycomorphotria hydatis</name>
    <dbReference type="NCBI Taxonomy" id="2528027"/>
    <lineage>
        <taxon>Bacteria</taxon>
        <taxon>Pseudomonadati</taxon>
        <taxon>Planctomycetota</taxon>
        <taxon>Planctomycetia</taxon>
        <taxon>Planctomycetales</taxon>
        <taxon>Planctomycetaceae</taxon>
        <taxon>Calycomorphotria</taxon>
    </lineage>
</organism>
<keyword evidence="3" id="KW-1185">Reference proteome</keyword>
<dbReference type="GO" id="GO:0008767">
    <property type="term" value="F:UDP-galactopyranose mutase activity"/>
    <property type="evidence" value="ECO:0007669"/>
    <property type="project" value="TreeGrafter"/>
</dbReference>
<dbReference type="GO" id="GO:0016491">
    <property type="term" value="F:oxidoreductase activity"/>
    <property type="evidence" value="ECO:0007669"/>
    <property type="project" value="InterPro"/>
</dbReference>
<dbReference type="InterPro" id="IPR002937">
    <property type="entry name" value="Amino_oxidase"/>
</dbReference>